<protein>
    <submittedName>
        <fullName evidence="1">Uncharacterized protein</fullName>
    </submittedName>
</protein>
<comment type="caution">
    <text evidence="1">The sequence shown here is derived from an EMBL/GenBank/DDBJ whole genome shotgun (WGS) entry which is preliminary data.</text>
</comment>
<evidence type="ECO:0000313" key="1">
    <source>
        <dbReference type="EMBL" id="TKA70571.1"/>
    </source>
</evidence>
<proteinExistence type="predicted"/>
<evidence type="ECO:0000313" key="2">
    <source>
        <dbReference type="Proteomes" id="UP000309340"/>
    </source>
</evidence>
<sequence length="113" mass="12633">MTDKAELEYLLAKARFELAHQHYEVVKESAALEIKEVESRIKKLGQRAIHYGEEDSELEVLLAPFDSTTLHADAAVPARKMKAVKAKVGWEWGSQPENLIAAIPCIVKHPNGK</sequence>
<dbReference type="AlphaFoldDB" id="A0A4U0X420"/>
<accession>A0A4U0X420</accession>
<dbReference type="Proteomes" id="UP000309340">
    <property type="component" value="Unassembled WGS sequence"/>
</dbReference>
<name>A0A4U0X420_9PEZI</name>
<dbReference type="EMBL" id="NAJQ01000392">
    <property type="protein sequence ID" value="TKA70571.1"/>
    <property type="molecule type" value="Genomic_DNA"/>
</dbReference>
<organism evidence="1 2">
    <name type="scientific">Friedmanniomyces simplex</name>
    <dbReference type="NCBI Taxonomy" id="329884"/>
    <lineage>
        <taxon>Eukaryota</taxon>
        <taxon>Fungi</taxon>
        <taxon>Dikarya</taxon>
        <taxon>Ascomycota</taxon>
        <taxon>Pezizomycotina</taxon>
        <taxon>Dothideomycetes</taxon>
        <taxon>Dothideomycetidae</taxon>
        <taxon>Mycosphaerellales</taxon>
        <taxon>Teratosphaeriaceae</taxon>
        <taxon>Friedmanniomyces</taxon>
    </lineage>
</organism>
<gene>
    <name evidence="1" type="ORF">B0A55_06227</name>
</gene>
<reference evidence="1 2" key="1">
    <citation type="submission" date="2017-03" db="EMBL/GenBank/DDBJ databases">
        <title>Genomes of endolithic fungi from Antarctica.</title>
        <authorList>
            <person name="Coleine C."/>
            <person name="Masonjones S."/>
            <person name="Stajich J.E."/>
        </authorList>
    </citation>
    <scope>NUCLEOTIDE SEQUENCE [LARGE SCALE GENOMIC DNA]</scope>
    <source>
        <strain evidence="1 2">CCFEE 5184</strain>
    </source>
</reference>
<keyword evidence="2" id="KW-1185">Reference proteome</keyword>